<dbReference type="Gene3D" id="3.40.50.12780">
    <property type="entry name" value="N-terminal domain of ligase-like"/>
    <property type="match status" value="1"/>
</dbReference>
<keyword evidence="13" id="KW-0445">Lipid transport</keyword>
<evidence type="ECO:0000256" key="9">
    <source>
        <dbReference type="ARBA" id="ARBA00022692"/>
    </source>
</evidence>
<dbReference type="AlphaFoldDB" id="A0A2B7ZMB0"/>
<keyword evidence="15" id="KW-0576">Peroxisome</keyword>
<keyword evidence="9 21" id="KW-0812">Transmembrane</keyword>
<evidence type="ECO:0000313" key="24">
    <source>
        <dbReference type="EMBL" id="PGH34142.1"/>
    </source>
</evidence>
<keyword evidence="25" id="KW-1185">Reference proteome</keyword>
<keyword evidence="7" id="KW-0436">Ligase</keyword>
<comment type="subcellular location">
    <subcellularLocation>
        <location evidence="3">Cell membrane</location>
        <topology evidence="3">Multi-pass membrane protein</topology>
    </subcellularLocation>
    <subcellularLocation>
        <location evidence="1">Lipid droplet</location>
    </subcellularLocation>
    <subcellularLocation>
        <location evidence="2">Peroxisome membrane</location>
        <topology evidence="2">Multi-pass membrane protein</topology>
    </subcellularLocation>
</comment>
<dbReference type="Pfam" id="PF13193">
    <property type="entry name" value="AMP-binding_C"/>
    <property type="match status" value="1"/>
</dbReference>
<evidence type="ECO:0000256" key="8">
    <source>
        <dbReference type="ARBA" id="ARBA00022677"/>
    </source>
</evidence>
<feature type="domain" description="AMP-binding enzyme C-terminal" evidence="23">
    <location>
        <begin position="500"/>
        <end position="578"/>
    </location>
</feature>
<evidence type="ECO:0000256" key="7">
    <source>
        <dbReference type="ARBA" id="ARBA00022598"/>
    </source>
</evidence>
<dbReference type="Gene3D" id="3.30.300.30">
    <property type="match status" value="1"/>
</dbReference>
<dbReference type="InterPro" id="IPR025110">
    <property type="entry name" value="AMP-bd_C"/>
</dbReference>
<comment type="function">
    <text evidence="17">Acyl-CoA synthetase required for both the import of long chain fatty acids (LCFAs) (C14-C18) and the activation very long chain fatty acids (VLCFAs) (C20-C26) by esterification of the fatty acids into metabolically active CoA-thioesters for subsequent degradation or incorporation into phospholipids. The transport and fatty acyl-CoA synthetase activities are genetically separable and are thus independent activities. Esterifies VLCFAs in the peroxisome matrix. The VLCFAs are actively transported into peroxisomes by a PXA1-PXA2 heterodimeric transporter in the peroxisomal membrane.</text>
</comment>
<protein>
    <recommendedName>
        <fullName evidence="18">Very long-chain fatty acid transport protein</fullName>
    </recommendedName>
    <alternativeName>
        <fullName evidence="19">Very-long-chain acyl-CoA synthetase</fullName>
    </alternativeName>
</protein>
<proteinExistence type="inferred from homology"/>
<evidence type="ECO:0000256" key="18">
    <source>
        <dbReference type="ARBA" id="ARBA00068795"/>
    </source>
</evidence>
<feature type="compositionally biased region" description="Basic and acidic residues" evidence="20">
    <location>
        <begin position="583"/>
        <end position="598"/>
    </location>
</feature>
<dbReference type="InterPro" id="IPR045851">
    <property type="entry name" value="AMP-bd_C_sf"/>
</dbReference>
<reference evidence="24 25" key="1">
    <citation type="submission" date="2017-10" db="EMBL/GenBank/DDBJ databases">
        <title>Comparative genomics in systemic dimorphic fungi from Ajellomycetaceae.</title>
        <authorList>
            <person name="Munoz J.F."/>
            <person name="Mcewen J.G."/>
            <person name="Clay O.K."/>
            <person name="Cuomo C.A."/>
        </authorList>
    </citation>
    <scope>NUCLEOTIDE SEQUENCE [LARGE SCALE GENOMIC DNA]</scope>
    <source>
        <strain evidence="24 25">UAMH4076</strain>
    </source>
</reference>
<comment type="catalytic activity">
    <reaction evidence="16">
        <text>a very long-chain fatty acid + ATP + CoA = a very long-chain fatty acyl-CoA + AMP + diphosphate</text>
        <dbReference type="Rhea" id="RHEA:54536"/>
        <dbReference type="ChEBI" id="CHEBI:30616"/>
        <dbReference type="ChEBI" id="CHEBI:33019"/>
        <dbReference type="ChEBI" id="CHEBI:57287"/>
        <dbReference type="ChEBI" id="CHEBI:58950"/>
        <dbReference type="ChEBI" id="CHEBI:138261"/>
        <dbReference type="ChEBI" id="CHEBI:456215"/>
    </reaction>
</comment>
<keyword evidence="6" id="KW-1003">Cell membrane</keyword>
<feature type="domain" description="AMP-dependent synthetase/ligase" evidence="22">
    <location>
        <begin position="62"/>
        <end position="443"/>
    </location>
</feature>
<evidence type="ECO:0000256" key="20">
    <source>
        <dbReference type="SAM" id="MobiDB-lite"/>
    </source>
</evidence>
<organism evidence="24 25">
    <name type="scientific">[Emmonsia] crescens</name>
    <dbReference type="NCBI Taxonomy" id="73230"/>
    <lineage>
        <taxon>Eukaryota</taxon>
        <taxon>Fungi</taxon>
        <taxon>Dikarya</taxon>
        <taxon>Ascomycota</taxon>
        <taxon>Pezizomycotina</taxon>
        <taxon>Eurotiomycetes</taxon>
        <taxon>Eurotiomycetidae</taxon>
        <taxon>Onygenales</taxon>
        <taxon>Ajellomycetaceae</taxon>
        <taxon>Emergomyces</taxon>
    </lineage>
</organism>
<evidence type="ECO:0000259" key="23">
    <source>
        <dbReference type="Pfam" id="PF13193"/>
    </source>
</evidence>
<evidence type="ECO:0000256" key="11">
    <source>
        <dbReference type="ARBA" id="ARBA00022840"/>
    </source>
</evidence>
<dbReference type="GO" id="GO:0009898">
    <property type="term" value="C:cytoplasmic side of plasma membrane"/>
    <property type="evidence" value="ECO:0007669"/>
    <property type="project" value="TreeGrafter"/>
</dbReference>
<evidence type="ECO:0000256" key="13">
    <source>
        <dbReference type="ARBA" id="ARBA00023055"/>
    </source>
</evidence>
<dbReference type="VEuPathDB" id="FungiDB:EMCG_07664"/>
<dbReference type="Proteomes" id="UP000226031">
    <property type="component" value="Unassembled WGS sequence"/>
</dbReference>
<name>A0A2B7ZMB0_9EURO</name>
<evidence type="ECO:0000256" key="19">
    <source>
        <dbReference type="ARBA" id="ARBA00078285"/>
    </source>
</evidence>
<evidence type="ECO:0000256" key="15">
    <source>
        <dbReference type="ARBA" id="ARBA00023140"/>
    </source>
</evidence>
<comment type="caution">
    <text evidence="24">The sequence shown here is derived from an EMBL/GenBank/DDBJ whole genome shotgun (WGS) entry which is preliminary data.</text>
</comment>
<dbReference type="PANTHER" id="PTHR43107">
    <property type="entry name" value="LONG-CHAIN FATTY ACID TRANSPORT PROTEIN"/>
    <property type="match status" value="1"/>
</dbReference>
<comment type="similarity">
    <text evidence="4">Belongs to the ATP-dependent AMP-binding enzyme family.</text>
</comment>
<keyword evidence="12 21" id="KW-1133">Transmembrane helix</keyword>
<evidence type="ECO:0000256" key="6">
    <source>
        <dbReference type="ARBA" id="ARBA00022475"/>
    </source>
</evidence>
<evidence type="ECO:0000256" key="3">
    <source>
        <dbReference type="ARBA" id="ARBA00004651"/>
    </source>
</evidence>
<feature type="region of interest" description="Disordered" evidence="20">
    <location>
        <begin position="575"/>
        <end position="598"/>
    </location>
</feature>
<keyword evidence="14 21" id="KW-0472">Membrane</keyword>
<dbReference type="FunFam" id="3.40.50.12780:FF:000019">
    <property type="entry name" value="Long-chain fatty acid transporter"/>
    <property type="match status" value="1"/>
</dbReference>
<dbReference type="GO" id="GO:0005324">
    <property type="term" value="F:long-chain fatty acid transmembrane transporter activity"/>
    <property type="evidence" value="ECO:0007669"/>
    <property type="project" value="TreeGrafter"/>
</dbReference>
<evidence type="ECO:0000256" key="1">
    <source>
        <dbReference type="ARBA" id="ARBA00004502"/>
    </source>
</evidence>
<evidence type="ECO:0000256" key="14">
    <source>
        <dbReference type="ARBA" id="ARBA00023136"/>
    </source>
</evidence>
<evidence type="ECO:0000256" key="21">
    <source>
        <dbReference type="SAM" id="Phobius"/>
    </source>
</evidence>
<evidence type="ECO:0000256" key="10">
    <source>
        <dbReference type="ARBA" id="ARBA00022741"/>
    </source>
</evidence>
<evidence type="ECO:0000256" key="4">
    <source>
        <dbReference type="ARBA" id="ARBA00006432"/>
    </source>
</evidence>
<evidence type="ECO:0000256" key="5">
    <source>
        <dbReference type="ARBA" id="ARBA00022448"/>
    </source>
</evidence>
<keyword evidence="5" id="KW-0813">Transport</keyword>
<dbReference type="PANTHER" id="PTHR43107:SF6">
    <property type="entry name" value="ACYL-COA SYNTHETASE FAMILY PROTEIN (CEFD1), PUTATIVE (AFU_ORTHOLOGUE AFUA_6G03630)-RELATED"/>
    <property type="match status" value="1"/>
</dbReference>
<dbReference type="STRING" id="73230.A0A2B7ZMB0"/>
<feature type="transmembrane region" description="Helical" evidence="21">
    <location>
        <begin position="265"/>
        <end position="287"/>
    </location>
</feature>
<dbReference type="GO" id="GO:0044539">
    <property type="term" value="P:long-chain fatty acid import into cell"/>
    <property type="evidence" value="ECO:0007669"/>
    <property type="project" value="TreeGrafter"/>
</dbReference>
<accession>A0A2B7ZMB0</accession>
<keyword evidence="8" id="KW-0551">Lipid droplet</keyword>
<dbReference type="GO" id="GO:0005778">
    <property type="term" value="C:peroxisomal membrane"/>
    <property type="evidence" value="ECO:0007669"/>
    <property type="project" value="UniProtKB-SubCell"/>
</dbReference>
<evidence type="ECO:0000259" key="22">
    <source>
        <dbReference type="Pfam" id="PF00501"/>
    </source>
</evidence>
<evidence type="ECO:0000256" key="16">
    <source>
        <dbReference type="ARBA" id="ARBA00051585"/>
    </source>
</evidence>
<dbReference type="GO" id="GO:0004467">
    <property type="term" value="F:long-chain fatty acid-CoA ligase activity"/>
    <property type="evidence" value="ECO:0007669"/>
    <property type="project" value="TreeGrafter"/>
</dbReference>
<dbReference type="InterPro" id="IPR042099">
    <property type="entry name" value="ANL_N_sf"/>
</dbReference>
<evidence type="ECO:0000313" key="25">
    <source>
        <dbReference type="Proteomes" id="UP000226031"/>
    </source>
</evidence>
<evidence type="ECO:0000256" key="12">
    <source>
        <dbReference type="ARBA" id="ARBA00022989"/>
    </source>
</evidence>
<gene>
    <name evidence="24" type="ORF">GX50_03011</name>
</gene>
<dbReference type="FunFam" id="3.30.300.30:FF:000002">
    <property type="entry name" value="Long-chain fatty acid transport protein 1"/>
    <property type="match status" value="1"/>
</dbReference>
<dbReference type="PROSITE" id="PS00455">
    <property type="entry name" value="AMP_BINDING"/>
    <property type="match status" value="1"/>
</dbReference>
<dbReference type="InterPro" id="IPR020845">
    <property type="entry name" value="AMP-binding_CS"/>
</dbReference>
<sequence length="634" mass="71491">MTDRLIRVVAAAAVAGVGALGAYLDGKYQLKRDIQTVARTRRSERIATRAKAEGRLNVWYVFKDTVEKYPDATCVWSRDGSYTFQQVHDIACQYGNYFLSIGVKRGQLVAFYLQNSTEFLLAWLGLWSIGCGPAMINFNLTGAGLTHCLKLSGAEFLIVDADPECTARINDQMTEIENDLKMHPVFLDNSLKSHISSFPITVSDKSLPHNMEGDFPSMLLYTSGTTGLPKGCAFTMNRMHMTIFQKNLRDKKGYGGDRWYVCMPMYHGTASVCVMACILTGVSIAIAKRFSTSNFWKDIHDSESTYFVYVGETARYLLAAPPSPLDRGHKVRCMYGNGLRPDVWEKFRDRFGIQDVAEFFSSTEGLFALINYDSGPYQSRCVGHHGAILRRLMHNVYVPVVIDPMTGDIFRDPKTSFATRASYSEGGEIIIFVPNESAFQGYWKNPDATAKKFVRNVFKKGDIYYRTGDALRRTDDGHWHFLDRLGDTFRWKSENVSTAEVATVLGEYPGVAEANVYGVSVPAHEGRAGCAAVLIQPDHRANFDFAAFVRYVRERLPKYAVPVFIRLVEASNHTHNQKQNKVPLREEGVDPDKVGSKAEEGRNDQFLWLLPQSDKYVEFGRREWEDLVKGHVKL</sequence>
<keyword evidence="10" id="KW-0547">Nucleotide-binding</keyword>
<keyword evidence="11" id="KW-0067">ATP-binding</keyword>
<evidence type="ECO:0000256" key="17">
    <source>
        <dbReference type="ARBA" id="ARBA00060276"/>
    </source>
</evidence>
<dbReference type="InterPro" id="IPR000873">
    <property type="entry name" value="AMP-dep_synth/lig_dom"/>
</dbReference>
<evidence type="ECO:0000256" key="2">
    <source>
        <dbReference type="ARBA" id="ARBA00004585"/>
    </source>
</evidence>
<dbReference type="Pfam" id="PF00501">
    <property type="entry name" value="AMP-binding"/>
    <property type="match status" value="1"/>
</dbReference>
<dbReference type="SUPFAM" id="SSF56801">
    <property type="entry name" value="Acetyl-CoA synthetase-like"/>
    <property type="match status" value="1"/>
</dbReference>
<dbReference type="GO" id="GO:0005524">
    <property type="term" value="F:ATP binding"/>
    <property type="evidence" value="ECO:0007669"/>
    <property type="project" value="UniProtKB-KW"/>
</dbReference>
<dbReference type="EMBL" id="PDND01000046">
    <property type="protein sequence ID" value="PGH34142.1"/>
    <property type="molecule type" value="Genomic_DNA"/>
</dbReference>
<dbReference type="GO" id="GO:0005811">
    <property type="term" value="C:lipid droplet"/>
    <property type="evidence" value="ECO:0007669"/>
    <property type="project" value="UniProtKB-SubCell"/>
</dbReference>